<dbReference type="AlphaFoldDB" id="A0A517N9P5"/>
<protein>
    <recommendedName>
        <fullName evidence="1">DUF1559 domain-containing protein</fullName>
    </recommendedName>
</protein>
<organism evidence="2 3">
    <name type="scientific">Rubripirellula lacrimiformis</name>
    <dbReference type="NCBI Taxonomy" id="1930273"/>
    <lineage>
        <taxon>Bacteria</taxon>
        <taxon>Pseudomonadati</taxon>
        <taxon>Planctomycetota</taxon>
        <taxon>Planctomycetia</taxon>
        <taxon>Pirellulales</taxon>
        <taxon>Pirellulaceae</taxon>
        <taxon>Rubripirellula</taxon>
    </lineage>
</organism>
<dbReference type="Pfam" id="PF07596">
    <property type="entry name" value="SBP_bac_10"/>
    <property type="match status" value="1"/>
</dbReference>
<keyword evidence="3" id="KW-1185">Reference proteome</keyword>
<dbReference type="SUPFAM" id="SSF54523">
    <property type="entry name" value="Pili subunits"/>
    <property type="match status" value="1"/>
</dbReference>
<dbReference type="PROSITE" id="PS00409">
    <property type="entry name" value="PROKAR_NTER_METHYL"/>
    <property type="match status" value="1"/>
</dbReference>
<dbReference type="KEGG" id="rlc:K227x_21130"/>
<dbReference type="InterPro" id="IPR027558">
    <property type="entry name" value="Pre_pil_HX9DG_C"/>
</dbReference>
<dbReference type="InterPro" id="IPR012902">
    <property type="entry name" value="N_methyl_site"/>
</dbReference>
<dbReference type="EMBL" id="CP036525">
    <property type="protein sequence ID" value="QDT03728.1"/>
    <property type="molecule type" value="Genomic_DNA"/>
</dbReference>
<accession>A0A517N9P5</accession>
<dbReference type="OrthoDB" id="254858at2"/>
<dbReference type="RefSeq" id="WP_145169348.1">
    <property type="nucleotide sequence ID" value="NZ_CP036525.1"/>
</dbReference>
<dbReference type="NCBIfam" id="TIGR04294">
    <property type="entry name" value="pre_pil_HX9DG"/>
    <property type="match status" value="1"/>
</dbReference>
<dbReference type="NCBIfam" id="TIGR02532">
    <property type="entry name" value="IV_pilin_GFxxxE"/>
    <property type="match status" value="1"/>
</dbReference>
<dbReference type="Gene3D" id="3.30.700.10">
    <property type="entry name" value="Glycoprotein, Type 4 Pilin"/>
    <property type="match status" value="1"/>
</dbReference>
<proteinExistence type="predicted"/>
<name>A0A517N9P5_9BACT</name>
<evidence type="ECO:0000313" key="3">
    <source>
        <dbReference type="Proteomes" id="UP000318538"/>
    </source>
</evidence>
<dbReference type="Proteomes" id="UP000318538">
    <property type="component" value="Chromosome"/>
</dbReference>
<feature type="domain" description="DUF1559" evidence="1">
    <location>
        <begin position="33"/>
        <end position="319"/>
    </location>
</feature>
<evidence type="ECO:0000259" key="1">
    <source>
        <dbReference type="Pfam" id="PF07596"/>
    </source>
</evidence>
<reference evidence="2 3" key="1">
    <citation type="submission" date="2019-02" db="EMBL/GenBank/DDBJ databases">
        <title>Deep-cultivation of Planctomycetes and their phenomic and genomic characterization uncovers novel biology.</title>
        <authorList>
            <person name="Wiegand S."/>
            <person name="Jogler M."/>
            <person name="Boedeker C."/>
            <person name="Pinto D."/>
            <person name="Vollmers J."/>
            <person name="Rivas-Marin E."/>
            <person name="Kohn T."/>
            <person name="Peeters S.H."/>
            <person name="Heuer A."/>
            <person name="Rast P."/>
            <person name="Oberbeckmann S."/>
            <person name="Bunk B."/>
            <person name="Jeske O."/>
            <person name="Meyerdierks A."/>
            <person name="Storesund J.E."/>
            <person name="Kallscheuer N."/>
            <person name="Luecker S."/>
            <person name="Lage O.M."/>
            <person name="Pohl T."/>
            <person name="Merkel B.J."/>
            <person name="Hornburger P."/>
            <person name="Mueller R.-W."/>
            <person name="Bruemmer F."/>
            <person name="Labrenz M."/>
            <person name="Spormann A.M."/>
            <person name="Op den Camp H."/>
            <person name="Overmann J."/>
            <person name="Amann R."/>
            <person name="Jetten M.S.M."/>
            <person name="Mascher T."/>
            <person name="Medema M.H."/>
            <person name="Devos D.P."/>
            <person name="Kaster A.-K."/>
            <person name="Ovreas L."/>
            <person name="Rohde M."/>
            <person name="Galperin M.Y."/>
            <person name="Jogler C."/>
        </authorList>
    </citation>
    <scope>NUCLEOTIDE SEQUENCE [LARGE SCALE GENOMIC DNA]</scope>
    <source>
        <strain evidence="2 3">K22_7</strain>
    </source>
</reference>
<dbReference type="Pfam" id="PF07963">
    <property type="entry name" value="N_methyl"/>
    <property type="match status" value="1"/>
</dbReference>
<sequence>MRQFNRQGFTLVELLVVIAIIGVLVGLLLPAVQAAREAARRMSCQNNMKQIVLACHNYESATQQLPAAWSQPAMTGDGWSTQARLLPYIEALALSTAVDFAAGYGAATLHIDGQDVPVSSFRVPTYQCPSDVNDRPRPGDNGPEHYPLSYAYNAGVWFVYDANNNRVGDGMFTAQRGRRFRDCLDGLSNTLAFSEVKSWTPYYRDAATAGNIDTPVVETDICALAGSFKTDTGHTEWVDGRVHQSGFTTTFTPNTKVICTESGIEYDLDFTNFREGKSSGSPIPRTYAAVTSRSYHQGGVITSLMDGSVRMVNDSIDRELWQHLSTRAGHEVAILPN</sequence>
<dbReference type="InterPro" id="IPR045584">
    <property type="entry name" value="Pilin-like"/>
</dbReference>
<gene>
    <name evidence="2" type="ORF">K227x_21130</name>
</gene>
<evidence type="ECO:0000313" key="2">
    <source>
        <dbReference type="EMBL" id="QDT03728.1"/>
    </source>
</evidence>
<dbReference type="InterPro" id="IPR011453">
    <property type="entry name" value="DUF1559"/>
</dbReference>
<dbReference type="PANTHER" id="PTHR30093:SF2">
    <property type="entry name" value="TYPE II SECRETION SYSTEM PROTEIN H"/>
    <property type="match status" value="1"/>
</dbReference>
<dbReference type="PANTHER" id="PTHR30093">
    <property type="entry name" value="GENERAL SECRETION PATHWAY PROTEIN G"/>
    <property type="match status" value="1"/>
</dbReference>